<sequence length="152" mass="15997">MAEPGLPPFPGAADTGVWNARSSRIPYVEPWPLPEEQAKSTPAPPSTFVLEFSTGQAVTIAGMGLIGRAPRDTGGDVSLQLVSVDDPGRSVSKVHARFEIDARGLWIEDLDSGNGTVIVQPGGSPTPLRPGERNEVGVGGVVRIGRQSFTVR</sequence>
<keyword evidence="1" id="KW-0597">Phosphoprotein</keyword>
<gene>
    <name evidence="3" type="ORF">SAMN06295879_1416</name>
</gene>
<dbReference type="InterPro" id="IPR008984">
    <property type="entry name" value="SMAD_FHA_dom_sf"/>
</dbReference>
<dbReference type="EMBL" id="FUYG01000003">
    <property type="protein sequence ID" value="SKA91031.1"/>
    <property type="molecule type" value="Genomic_DNA"/>
</dbReference>
<organism evidence="3 4">
    <name type="scientific">Agreia bicolorata</name>
    <dbReference type="NCBI Taxonomy" id="110935"/>
    <lineage>
        <taxon>Bacteria</taxon>
        <taxon>Bacillati</taxon>
        <taxon>Actinomycetota</taxon>
        <taxon>Actinomycetes</taxon>
        <taxon>Micrococcales</taxon>
        <taxon>Microbacteriaceae</taxon>
        <taxon>Agreia</taxon>
    </lineage>
</organism>
<evidence type="ECO:0000259" key="2">
    <source>
        <dbReference type="PROSITE" id="PS50006"/>
    </source>
</evidence>
<dbReference type="PROSITE" id="PS50006">
    <property type="entry name" value="FHA_DOMAIN"/>
    <property type="match status" value="1"/>
</dbReference>
<evidence type="ECO:0000256" key="1">
    <source>
        <dbReference type="ARBA" id="ARBA00022553"/>
    </source>
</evidence>
<dbReference type="Proteomes" id="UP000189735">
    <property type="component" value="Unassembled WGS sequence"/>
</dbReference>
<dbReference type="Gene3D" id="2.60.200.20">
    <property type="match status" value="1"/>
</dbReference>
<dbReference type="Pfam" id="PF00498">
    <property type="entry name" value="FHA"/>
    <property type="match status" value="1"/>
</dbReference>
<feature type="domain" description="FHA" evidence="2">
    <location>
        <begin position="64"/>
        <end position="118"/>
    </location>
</feature>
<dbReference type="SUPFAM" id="SSF49879">
    <property type="entry name" value="SMAD/FHA domain"/>
    <property type="match status" value="1"/>
</dbReference>
<reference evidence="4" key="1">
    <citation type="submission" date="2017-02" db="EMBL/GenBank/DDBJ databases">
        <authorList>
            <person name="Varghese N."/>
            <person name="Submissions S."/>
        </authorList>
    </citation>
    <scope>NUCLEOTIDE SEQUENCE [LARGE SCALE GENOMIC DNA]</scope>
    <source>
        <strain evidence="4">VKM Ac-2052</strain>
    </source>
</reference>
<protein>
    <submittedName>
        <fullName evidence="3">FHA domain-containing protein</fullName>
    </submittedName>
</protein>
<evidence type="ECO:0000313" key="4">
    <source>
        <dbReference type="Proteomes" id="UP000189735"/>
    </source>
</evidence>
<dbReference type="CDD" id="cd00060">
    <property type="entry name" value="FHA"/>
    <property type="match status" value="1"/>
</dbReference>
<accession>A0A1T4XPH2</accession>
<evidence type="ECO:0000313" key="3">
    <source>
        <dbReference type="EMBL" id="SKA91031.1"/>
    </source>
</evidence>
<name>A0A1T4XPH2_9MICO</name>
<dbReference type="AlphaFoldDB" id="A0A1T4XPH2"/>
<dbReference type="RefSeq" id="WP_139368634.1">
    <property type="nucleotide sequence ID" value="NZ_FUYG01000003.1"/>
</dbReference>
<proteinExistence type="predicted"/>
<dbReference type="InterPro" id="IPR000253">
    <property type="entry name" value="FHA_dom"/>
</dbReference>